<keyword evidence="1" id="KW-0812">Transmembrane</keyword>
<keyword evidence="1" id="KW-1133">Transmembrane helix</keyword>
<keyword evidence="3" id="KW-1185">Reference proteome</keyword>
<name>A0AAE3HSZ8_9GAMM</name>
<evidence type="ECO:0000256" key="1">
    <source>
        <dbReference type="SAM" id="Phobius"/>
    </source>
</evidence>
<keyword evidence="1" id="KW-0472">Membrane</keyword>
<organism evidence="2 3">
    <name type="scientific">Candidatus Berkiella cookevillensis</name>
    <dbReference type="NCBI Taxonomy" id="437022"/>
    <lineage>
        <taxon>Bacteria</taxon>
        <taxon>Pseudomonadati</taxon>
        <taxon>Pseudomonadota</taxon>
        <taxon>Gammaproteobacteria</taxon>
        <taxon>Candidatus Berkiellales</taxon>
        <taxon>Candidatus Berkiellaceae</taxon>
        <taxon>Candidatus Berkiella</taxon>
    </lineage>
</organism>
<accession>A0AAE3HSZ8</accession>
<feature type="transmembrane region" description="Helical" evidence="1">
    <location>
        <begin position="42"/>
        <end position="67"/>
    </location>
</feature>
<dbReference type="AlphaFoldDB" id="A0AAE3HSZ8"/>
<protein>
    <submittedName>
        <fullName evidence="2">DUF2970 domain-containing protein</fullName>
    </submittedName>
</protein>
<dbReference type="Pfam" id="PF11174">
    <property type="entry name" value="DUF2970"/>
    <property type="match status" value="1"/>
</dbReference>
<proteinExistence type="predicted"/>
<reference evidence="2" key="2">
    <citation type="submission" date="2021-06" db="EMBL/GenBank/DDBJ databases">
        <title>Genomic Description and Analysis of Intracellular Bacteria, Candidatus Berkiella cookevillensis and Candidatus Berkiella aquae.</title>
        <authorList>
            <person name="Kidane D.T."/>
            <person name="Mehari Y.T."/>
            <person name="Rice F.C."/>
            <person name="Arivett B.A."/>
            <person name="Farone A.L."/>
            <person name="Berk S.G."/>
            <person name="Farone M.B."/>
        </authorList>
    </citation>
    <scope>NUCLEOTIDE SEQUENCE</scope>
    <source>
        <strain evidence="2">CC99</strain>
    </source>
</reference>
<evidence type="ECO:0000313" key="2">
    <source>
        <dbReference type="EMBL" id="MCS5709523.1"/>
    </source>
</evidence>
<dbReference type="InterPro" id="IPR021344">
    <property type="entry name" value="DUF2970"/>
</dbReference>
<reference evidence="2" key="1">
    <citation type="journal article" date="2016" name="Genome Announc.">
        <title>Draft Genome Sequences of Two Novel Amoeba-Resistant Intranuclear Bacteria, 'Candidatus Berkiella cookevillensis' and 'Candidatus Berkiella aquae'.</title>
        <authorList>
            <person name="Mehari Y.T."/>
            <person name="Arivett B.A."/>
            <person name="Farone A.L."/>
            <person name="Gunderson J.H."/>
            <person name="Farone M.B."/>
        </authorList>
    </citation>
    <scope>NUCLEOTIDE SEQUENCE</scope>
    <source>
        <strain evidence="2">CC99</strain>
    </source>
</reference>
<gene>
    <name evidence="2" type="ORF">CC99x_011515</name>
</gene>
<dbReference type="Proteomes" id="UP000051494">
    <property type="component" value="Unassembled WGS sequence"/>
</dbReference>
<sequence length="72" mass="7988">MKNIEDPKEPSLREMLASVLAAMFGVQNSKNRARDFQKGKPAVFITLGIIVVTIFVLLIVMAVKIVMSYAPH</sequence>
<dbReference type="RefSeq" id="WP_057625202.1">
    <property type="nucleotide sequence ID" value="NZ_LKHV02000001.1"/>
</dbReference>
<evidence type="ECO:0000313" key="3">
    <source>
        <dbReference type="Proteomes" id="UP000051494"/>
    </source>
</evidence>
<comment type="caution">
    <text evidence="2">The sequence shown here is derived from an EMBL/GenBank/DDBJ whole genome shotgun (WGS) entry which is preliminary data.</text>
</comment>
<dbReference type="EMBL" id="LKHV02000001">
    <property type="protein sequence ID" value="MCS5709523.1"/>
    <property type="molecule type" value="Genomic_DNA"/>
</dbReference>